<dbReference type="KEGG" id="nwl:NWFMUON74_55510"/>
<gene>
    <name evidence="1" type="ORF">NWFMUON74_55510</name>
</gene>
<dbReference type="Gene3D" id="6.10.140.2080">
    <property type="match status" value="1"/>
</dbReference>
<organism evidence="1 2">
    <name type="scientific">Nocardia wallacei</name>
    <dbReference type="NCBI Taxonomy" id="480035"/>
    <lineage>
        <taxon>Bacteria</taxon>
        <taxon>Bacillati</taxon>
        <taxon>Actinomycetota</taxon>
        <taxon>Actinomycetes</taxon>
        <taxon>Mycobacteriales</taxon>
        <taxon>Nocardiaceae</taxon>
        <taxon>Nocardia</taxon>
    </lineage>
</organism>
<dbReference type="AlphaFoldDB" id="A0A7G1KUY4"/>
<name>A0A7G1KUY4_9NOCA</name>
<evidence type="ECO:0000313" key="1">
    <source>
        <dbReference type="EMBL" id="BCK57779.1"/>
    </source>
</evidence>
<keyword evidence="2" id="KW-1185">Reference proteome</keyword>
<accession>A0A7G1KUY4</accession>
<dbReference type="InterPro" id="IPR021784">
    <property type="entry name" value="DUF3349"/>
</dbReference>
<dbReference type="Pfam" id="PF11829">
    <property type="entry name" value="DUF3349"/>
    <property type="match status" value="1"/>
</dbReference>
<dbReference type="RefSeq" id="WP_187684639.1">
    <property type="nucleotide sequence ID" value="NZ_AP023396.1"/>
</dbReference>
<reference evidence="1 2" key="1">
    <citation type="submission" date="2020-08" db="EMBL/GenBank/DDBJ databases">
        <title>Genome Sequencing of Nocardia wallacei strain FMUON74 and assembly.</title>
        <authorList>
            <person name="Toyokawa M."/>
            <person name="Uesaka K."/>
        </authorList>
    </citation>
    <scope>NUCLEOTIDE SEQUENCE [LARGE SCALE GENOMIC DNA]</scope>
    <source>
        <strain evidence="1 2">FMUON74</strain>
    </source>
</reference>
<evidence type="ECO:0008006" key="3">
    <source>
        <dbReference type="Google" id="ProtNLM"/>
    </source>
</evidence>
<dbReference type="EMBL" id="AP023396">
    <property type="protein sequence ID" value="BCK57779.1"/>
    <property type="molecule type" value="Genomic_DNA"/>
</dbReference>
<dbReference type="Gene3D" id="1.10.10.2390">
    <property type="match status" value="1"/>
</dbReference>
<dbReference type="GeneID" id="80349989"/>
<sequence>MALSALLTKIVDWLRAGYPHGVPDTDYVPLLALLARRLTEDEVRAVAEELIAQGALPADRADIGVGITRITDAMPREADLARVREHLLAGGWPIDDNTWPGTLP</sequence>
<dbReference type="Proteomes" id="UP000516173">
    <property type="component" value="Chromosome"/>
</dbReference>
<evidence type="ECO:0000313" key="2">
    <source>
        <dbReference type="Proteomes" id="UP000516173"/>
    </source>
</evidence>
<protein>
    <recommendedName>
        <fullName evidence="3">DUF3349 domain-containing protein</fullName>
    </recommendedName>
</protein>
<proteinExistence type="predicted"/>